<feature type="region of interest" description="Disordered" evidence="2">
    <location>
        <begin position="1"/>
        <end position="82"/>
    </location>
</feature>
<evidence type="ECO:0000313" key="4">
    <source>
        <dbReference type="Proteomes" id="UP000761534"/>
    </source>
</evidence>
<dbReference type="OrthoDB" id="276323at2759"/>
<evidence type="ECO:0000313" key="3">
    <source>
        <dbReference type="EMBL" id="KAA8910142.1"/>
    </source>
</evidence>
<dbReference type="Proteomes" id="UP000761534">
    <property type="component" value="Unassembled WGS sequence"/>
</dbReference>
<feature type="region of interest" description="Disordered" evidence="2">
    <location>
        <begin position="117"/>
        <end position="164"/>
    </location>
</feature>
<reference evidence="3" key="1">
    <citation type="journal article" date="2019" name="G3 (Bethesda)">
        <title>Genome Assemblies of Two Rare Opportunistic Yeast Pathogens: Diutina rugosa (syn. Candida rugosa) and Trichomonascus ciferrii (syn. Candida ciferrii).</title>
        <authorList>
            <person name="Mixao V."/>
            <person name="Saus E."/>
            <person name="Hansen A.P."/>
            <person name="Lass-Florl C."/>
            <person name="Gabaldon T."/>
        </authorList>
    </citation>
    <scope>NUCLEOTIDE SEQUENCE</scope>
    <source>
        <strain evidence="3">CBS 4856</strain>
    </source>
</reference>
<gene>
    <name evidence="3" type="ORF">TRICI_004255</name>
</gene>
<evidence type="ECO:0000256" key="2">
    <source>
        <dbReference type="SAM" id="MobiDB-lite"/>
    </source>
</evidence>
<dbReference type="InterPro" id="IPR008862">
    <property type="entry name" value="Tcp11"/>
</dbReference>
<comment type="caution">
    <text evidence="3">The sequence shown here is derived from an EMBL/GenBank/DDBJ whole genome shotgun (WGS) entry which is preliminary data.</text>
</comment>
<comment type="similarity">
    <text evidence="1">Belongs to the TCP11 family.</text>
</comment>
<dbReference type="AlphaFoldDB" id="A0A642V1F9"/>
<feature type="compositionally biased region" description="Low complexity" evidence="2">
    <location>
        <begin position="117"/>
        <end position="127"/>
    </location>
</feature>
<evidence type="ECO:0008006" key="5">
    <source>
        <dbReference type="Google" id="ProtNLM"/>
    </source>
</evidence>
<organism evidence="3 4">
    <name type="scientific">Trichomonascus ciferrii</name>
    <dbReference type="NCBI Taxonomy" id="44093"/>
    <lineage>
        <taxon>Eukaryota</taxon>
        <taxon>Fungi</taxon>
        <taxon>Dikarya</taxon>
        <taxon>Ascomycota</taxon>
        <taxon>Saccharomycotina</taxon>
        <taxon>Dipodascomycetes</taxon>
        <taxon>Dipodascales</taxon>
        <taxon>Trichomonascaceae</taxon>
        <taxon>Trichomonascus</taxon>
        <taxon>Trichomonascus ciferrii complex</taxon>
    </lineage>
</organism>
<dbReference type="PANTHER" id="PTHR12832:SF11">
    <property type="entry name" value="LD23868P"/>
    <property type="match status" value="1"/>
</dbReference>
<feature type="compositionally biased region" description="Basic residues" evidence="2">
    <location>
        <begin position="128"/>
        <end position="139"/>
    </location>
</feature>
<dbReference type="PANTHER" id="PTHR12832">
    <property type="entry name" value="TESTIS-SPECIFIC PROTEIN PBS13 T-COMPLEX 11"/>
    <property type="match status" value="1"/>
</dbReference>
<dbReference type="VEuPathDB" id="FungiDB:TRICI_004255"/>
<evidence type="ECO:0000256" key="1">
    <source>
        <dbReference type="ARBA" id="ARBA00010954"/>
    </source>
</evidence>
<name>A0A642V1F9_9ASCO</name>
<dbReference type="GO" id="GO:0010737">
    <property type="term" value="P:protein kinase A signaling"/>
    <property type="evidence" value="ECO:0007669"/>
    <property type="project" value="TreeGrafter"/>
</dbReference>
<dbReference type="EMBL" id="SWFS01000323">
    <property type="protein sequence ID" value="KAA8910142.1"/>
    <property type="molecule type" value="Genomic_DNA"/>
</dbReference>
<proteinExistence type="inferred from homology"/>
<keyword evidence="4" id="KW-1185">Reference proteome</keyword>
<sequence length="684" mass="76806">MTTPTLDTDATMGDAPQRDDETKQQPAQQPSPQQPQLQQQPQPQQAPAKDKGEHKSPMMIKNSSSSSSSPTTKRHRIRSRSMPNLIYYDACAKIHKHQHQRSAGSNTSELILNPKYLSTSSLPSPKSSTKKHHHSKRQQQHSPGLLPPATSCPNAPIQPPPVNSQSLREIDLQEIFKNPQLRHDIIFDPQLQFRPNLDGERGKRKRILAERYWDSIVAEFDALAATPGATLKPHSKLPLLFHTLRDILLSLLPLKDRGHVDAILDPDLVIQQIRHCALDFLSLAQWLADVFKAHCAPMRDSWVDQMVARIRLGIDTRSARRLVEGLRMTFAILEAMKLDVANHQIRTLRPMLVDTAIDFEQDYYTQIMDKGKISLSDSLDWYKCTLARFKNTPLATQDHVSTDINRCGFVWGLLRLLSCASEDLVAEFPSSFGFDFSRLASFRAELRRVVCLHLCVCLYQQMLQAGAAQNPQLARQALQRDRVQRFKQDLLAIIEDSLGNSKWTKNTQLIALETVKRVQRALGVEARAPDPAAVDMAYGWLSKHLQPKSDVYRLVEQKTVHALFDTLSRCVSVLSPLDSTTTCTTHCSQDPAGGSSPVHREILSLADRVLVLIRFHWGVFGKFYVTYLSLEQGSTQVADPSSQASACVLATSTVPHNKDADSDDDEDVKRQLAAQIRHQSTSTC</sequence>
<feature type="compositionally biased region" description="Low complexity" evidence="2">
    <location>
        <begin position="24"/>
        <end position="47"/>
    </location>
</feature>
<protein>
    <recommendedName>
        <fullName evidence="5">T-complex protein 11</fullName>
    </recommendedName>
</protein>
<dbReference type="Pfam" id="PF05794">
    <property type="entry name" value="Tcp11"/>
    <property type="match status" value="1"/>
</dbReference>
<accession>A0A642V1F9</accession>